<dbReference type="Gene3D" id="2.30.180.10">
    <property type="entry name" value="FAS1 domain"/>
    <property type="match status" value="1"/>
</dbReference>
<organism evidence="1 2">
    <name type="scientific">Chlorella sorokiniana</name>
    <name type="common">Freshwater green alga</name>
    <dbReference type="NCBI Taxonomy" id="3076"/>
    <lineage>
        <taxon>Eukaryota</taxon>
        <taxon>Viridiplantae</taxon>
        <taxon>Chlorophyta</taxon>
        <taxon>core chlorophytes</taxon>
        <taxon>Trebouxiophyceae</taxon>
        <taxon>Chlorellales</taxon>
        <taxon>Chlorellaceae</taxon>
        <taxon>Chlorella clade</taxon>
        <taxon>Chlorella</taxon>
    </lineage>
</organism>
<keyword evidence="2" id="KW-1185">Reference proteome</keyword>
<dbReference type="OrthoDB" id="513905at2759"/>
<gene>
    <name evidence="1" type="ORF">C2E21_0757</name>
</gene>
<evidence type="ECO:0000313" key="1">
    <source>
        <dbReference type="EMBL" id="PRW60829.1"/>
    </source>
</evidence>
<proteinExistence type="predicted"/>
<name>A0A2P6U3D7_CHLSO</name>
<evidence type="ECO:0000313" key="2">
    <source>
        <dbReference type="Proteomes" id="UP000239899"/>
    </source>
</evidence>
<accession>A0A2P6U3D7</accession>
<dbReference type="AlphaFoldDB" id="A0A2P6U3D7"/>
<dbReference type="Proteomes" id="UP000239899">
    <property type="component" value="Unassembled WGS sequence"/>
</dbReference>
<dbReference type="InterPro" id="IPR036378">
    <property type="entry name" value="FAS1_dom_sf"/>
</dbReference>
<dbReference type="EMBL" id="LHPG02000002">
    <property type="protein sequence ID" value="PRW60829.1"/>
    <property type="molecule type" value="Genomic_DNA"/>
</dbReference>
<sequence length="175" mass="18490">MDWATATNHSRTVELASVLAPELAEAWDDPAYAATLFAISDRTWDIMGKNDGLGDYEGILTAVLNSTAYAAGFRKILLYNVHPGEALTYFQLQARASLHKERAQQGQDLTTALEGQVIGMQLGEDVSAATGVGTLTLIPAAQEIGNATVIFGPDVLAGNASVIAVDKVLLPSLFA</sequence>
<comment type="caution">
    <text evidence="1">The sequence shown here is derived from an EMBL/GenBank/DDBJ whole genome shotgun (WGS) entry which is preliminary data.</text>
</comment>
<protein>
    <submittedName>
        <fullName evidence="1">FAS1 domain-containing isoform B</fullName>
    </submittedName>
</protein>
<reference evidence="1 2" key="1">
    <citation type="journal article" date="2018" name="Plant J.">
        <title>Genome sequences of Chlorella sorokiniana UTEX 1602 and Micractinium conductrix SAG 241.80: implications to maltose excretion by a green alga.</title>
        <authorList>
            <person name="Arriola M.B."/>
            <person name="Velmurugan N."/>
            <person name="Zhang Y."/>
            <person name="Plunkett M.H."/>
            <person name="Hondzo H."/>
            <person name="Barney B.M."/>
        </authorList>
    </citation>
    <scope>NUCLEOTIDE SEQUENCE [LARGE SCALE GENOMIC DNA]</scope>
    <source>
        <strain evidence="2">UTEX 1602</strain>
    </source>
</reference>